<evidence type="ECO:0000313" key="3">
    <source>
        <dbReference type="EMBL" id="CAH0371038.1"/>
    </source>
</evidence>
<dbReference type="PANTHER" id="PTHR30336:SF20">
    <property type="entry name" value="DUF218 DOMAIN-CONTAINING PROTEIN"/>
    <property type="match status" value="1"/>
</dbReference>
<keyword evidence="4" id="KW-1185">Reference proteome</keyword>
<feature type="chain" id="PRO_5035214319" description="DUF218 domain-containing protein" evidence="1">
    <location>
        <begin position="17"/>
        <end position="218"/>
    </location>
</feature>
<evidence type="ECO:0000259" key="2">
    <source>
        <dbReference type="Pfam" id="PF02698"/>
    </source>
</evidence>
<comment type="caution">
    <text evidence="3">The sequence shown here is derived from an EMBL/GenBank/DDBJ whole genome shotgun (WGS) entry which is preliminary data.</text>
</comment>
<organism evidence="3 4">
    <name type="scientific">Pelagomonas calceolata</name>
    <dbReference type="NCBI Taxonomy" id="35677"/>
    <lineage>
        <taxon>Eukaryota</taxon>
        <taxon>Sar</taxon>
        <taxon>Stramenopiles</taxon>
        <taxon>Ochrophyta</taxon>
        <taxon>Pelagophyceae</taxon>
        <taxon>Pelagomonadales</taxon>
        <taxon>Pelagomonadaceae</taxon>
        <taxon>Pelagomonas</taxon>
    </lineage>
</organism>
<dbReference type="Proteomes" id="UP000789595">
    <property type="component" value="Unassembled WGS sequence"/>
</dbReference>
<dbReference type="CDD" id="cd06259">
    <property type="entry name" value="YdcF-like"/>
    <property type="match status" value="1"/>
</dbReference>
<dbReference type="Gene3D" id="3.40.50.620">
    <property type="entry name" value="HUPs"/>
    <property type="match status" value="1"/>
</dbReference>
<accession>A0A8J2SFK2</accession>
<name>A0A8J2SFK2_9STRA</name>
<dbReference type="PANTHER" id="PTHR30336">
    <property type="entry name" value="INNER MEMBRANE PROTEIN, PROBABLE PERMEASE"/>
    <property type="match status" value="1"/>
</dbReference>
<gene>
    <name evidence="3" type="ORF">PECAL_3P09570</name>
</gene>
<dbReference type="InterPro" id="IPR003848">
    <property type="entry name" value="DUF218"/>
</dbReference>
<dbReference type="AlphaFoldDB" id="A0A8J2SFK2"/>
<dbReference type="EMBL" id="CAKKNE010000003">
    <property type="protein sequence ID" value="CAH0371038.1"/>
    <property type="molecule type" value="Genomic_DNA"/>
</dbReference>
<dbReference type="GO" id="GO:0005886">
    <property type="term" value="C:plasma membrane"/>
    <property type="evidence" value="ECO:0007669"/>
    <property type="project" value="TreeGrafter"/>
</dbReference>
<dbReference type="InterPro" id="IPR014729">
    <property type="entry name" value="Rossmann-like_a/b/a_fold"/>
</dbReference>
<evidence type="ECO:0000313" key="4">
    <source>
        <dbReference type="Proteomes" id="UP000789595"/>
    </source>
</evidence>
<feature type="domain" description="DUF218" evidence="2">
    <location>
        <begin position="36"/>
        <end position="146"/>
    </location>
</feature>
<dbReference type="Pfam" id="PF02698">
    <property type="entry name" value="DUF218"/>
    <property type="match status" value="1"/>
</dbReference>
<dbReference type="InterPro" id="IPR051599">
    <property type="entry name" value="Cell_Envelope_Assoc"/>
</dbReference>
<reference evidence="3" key="1">
    <citation type="submission" date="2021-11" db="EMBL/GenBank/DDBJ databases">
        <authorList>
            <consortium name="Genoscope - CEA"/>
            <person name="William W."/>
        </authorList>
    </citation>
    <scope>NUCLEOTIDE SEQUENCE</scope>
</reference>
<keyword evidence="1" id="KW-0732">Signal</keyword>
<evidence type="ECO:0000256" key="1">
    <source>
        <dbReference type="SAM" id="SignalP"/>
    </source>
</evidence>
<proteinExistence type="predicted"/>
<sequence>MVTAALSLALTAYVATILHRLETFEPKFNRTDYTHVVVAGAWRLPNKTLSATFARRVDRGDELAQQFNATLVFTGGLGDSRAAKKYSTYGGPTLYEDKSRTTLQNAIETARVAPDATSILVVSSPYHLGRCLVYFQRAFPNSVVDVAAALPDKRNDGSCGRFFEGFYWAKTCVLGLPYAGSIRELGAWAKNILQGHLSLRGDAIDFLKRLDLKKKGVT</sequence>
<protein>
    <recommendedName>
        <fullName evidence="2">DUF218 domain-containing protein</fullName>
    </recommendedName>
</protein>
<feature type="signal peptide" evidence="1">
    <location>
        <begin position="1"/>
        <end position="16"/>
    </location>
</feature>